<sequence>MWLLQEPLQRFVVDNTAKYSMLKRDLCPECRVNLLAVNYIKDGVRHYRNRCSSCIRKGKRLKAIPPAWAKSGYKKKPQCERCGFKFKLLDQSNVFYIDGNLKNNNWVNLKTVCLNCQQEIYKSRLSWKPAPIVPDF</sequence>
<gene>
    <name evidence="1" type="ORF">UFOVP112_167</name>
</gene>
<reference evidence="1" key="1">
    <citation type="submission" date="2020-04" db="EMBL/GenBank/DDBJ databases">
        <authorList>
            <person name="Chiriac C."/>
            <person name="Salcher M."/>
            <person name="Ghai R."/>
            <person name="Kavagutti S V."/>
        </authorList>
    </citation>
    <scope>NUCLEOTIDE SEQUENCE</scope>
</reference>
<organism evidence="1">
    <name type="scientific">uncultured Caudovirales phage</name>
    <dbReference type="NCBI Taxonomy" id="2100421"/>
    <lineage>
        <taxon>Viruses</taxon>
        <taxon>Duplodnaviria</taxon>
        <taxon>Heunggongvirae</taxon>
        <taxon>Uroviricota</taxon>
        <taxon>Caudoviricetes</taxon>
        <taxon>Peduoviridae</taxon>
        <taxon>Maltschvirus</taxon>
        <taxon>Maltschvirus maltsch</taxon>
    </lineage>
</organism>
<name>A0A6J5LBC4_9CAUD</name>
<dbReference type="EMBL" id="LR796233">
    <property type="protein sequence ID" value="CAB4129069.1"/>
    <property type="molecule type" value="Genomic_DNA"/>
</dbReference>
<proteinExistence type="predicted"/>
<accession>A0A6J5LBC4</accession>
<evidence type="ECO:0000313" key="1">
    <source>
        <dbReference type="EMBL" id="CAB4129069.1"/>
    </source>
</evidence>
<protein>
    <submittedName>
        <fullName evidence="1">Uncharacterized protein</fullName>
    </submittedName>
</protein>